<dbReference type="OrthoDB" id="5236270at2759"/>
<protein>
    <submittedName>
        <fullName evidence="1">Uncharacterized protein</fullName>
    </submittedName>
</protein>
<keyword evidence="2" id="KW-1185">Reference proteome</keyword>
<proteinExistence type="predicted"/>
<evidence type="ECO:0000313" key="2">
    <source>
        <dbReference type="Proteomes" id="UP000635477"/>
    </source>
</evidence>
<evidence type="ECO:0000313" key="1">
    <source>
        <dbReference type="EMBL" id="KAF4983412.1"/>
    </source>
</evidence>
<reference evidence="1" key="2">
    <citation type="submission" date="2020-05" db="EMBL/GenBank/DDBJ databases">
        <authorList>
            <person name="Kim H.-S."/>
            <person name="Proctor R.H."/>
            <person name="Brown D.W."/>
        </authorList>
    </citation>
    <scope>NUCLEOTIDE SEQUENCE</scope>
    <source>
        <strain evidence="1">NRRL 22465</strain>
    </source>
</reference>
<dbReference type="AlphaFoldDB" id="A0A8H4UTX4"/>
<accession>A0A8H4UTX4</accession>
<dbReference type="EMBL" id="JABEYC010000065">
    <property type="protein sequence ID" value="KAF4983412.1"/>
    <property type="molecule type" value="Genomic_DNA"/>
</dbReference>
<organism evidence="1 2">
    <name type="scientific">Fusarium zealandicum</name>
    <dbReference type="NCBI Taxonomy" id="1053134"/>
    <lineage>
        <taxon>Eukaryota</taxon>
        <taxon>Fungi</taxon>
        <taxon>Dikarya</taxon>
        <taxon>Ascomycota</taxon>
        <taxon>Pezizomycotina</taxon>
        <taxon>Sordariomycetes</taxon>
        <taxon>Hypocreomycetidae</taxon>
        <taxon>Hypocreales</taxon>
        <taxon>Nectriaceae</taxon>
        <taxon>Fusarium</taxon>
        <taxon>Fusarium staphyleae species complex</taxon>
    </lineage>
</organism>
<gene>
    <name evidence="1" type="ORF">FZEAL_1141</name>
</gene>
<sequence length="449" mass="49379">MSSNQVDRHLWLAYCKAVQNSVGGLPGHKPALFFTKKAQKAPVASPDIDPAYTNYGIDAIIDNLLQADDLFFDPSTKKTYVGGLLEYLQSVNLGGNCSPGLEMQIRMIGQDFFRILAQLSQERERALASFEEQEEMGIIDDLHFYEWSQMNAPGFINAQKKAEMMASRYQATVQQAGGPVAEQLVRDFRKIFQAQFSGVSVPGINMPACRASANVTRGLLKANKLPHGVTYVPETTHMEYSSRIEHWIEGVGDGESSIQINVADGKNVNDSDFGHTVTEGHEFTPWISFSPQKGRSEHALTLNNVDNEKKLDIQFSYDEIQSIPVHTGDWNVPSPGRLYKLKDSASQESRNLVNPCHLIIVRNLGFKISFQDGAAARQIDKHFEEAKAGGGIVRVFGIPAAPDGNIEESTEESAHVARWDPCGNVLSIKPTIDAGFASVVAIVGEPDVN</sequence>
<comment type="caution">
    <text evidence="1">The sequence shown here is derived from an EMBL/GenBank/DDBJ whole genome shotgun (WGS) entry which is preliminary data.</text>
</comment>
<name>A0A8H4UTX4_9HYPO</name>
<dbReference type="Proteomes" id="UP000635477">
    <property type="component" value="Unassembled WGS sequence"/>
</dbReference>
<reference evidence="1" key="1">
    <citation type="journal article" date="2020" name="BMC Genomics">
        <title>Correction to: Identification and distribution of gene clusters required for synthesis of sphingolipid metabolism inhibitors in diverse species of the filamentous fungus Fusarium.</title>
        <authorList>
            <person name="Kim H.S."/>
            <person name="Lohmar J.M."/>
            <person name="Busman M."/>
            <person name="Brown D.W."/>
            <person name="Naumann T.A."/>
            <person name="Divon H.H."/>
            <person name="Lysoe E."/>
            <person name="Uhlig S."/>
            <person name="Proctor R.H."/>
        </authorList>
    </citation>
    <scope>NUCLEOTIDE SEQUENCE</scope>
    <source>
        <strain evidence="1">NRRL 22465</strain>
    </source>
</reference>